<dbReference type="EMBL" id="JABCKI010006056">
    <property type="protein sequence ID" value="KAG5635601.1"/>
    <property type="molecule type" value="Genomic_DNA"/>
</dbReference>
<gene>
    <name evidence="2" type="ORF">H0H81_010655</name>
</gene>
<organism evidence="2 3">
    <name type="scientific">Sphagnurus paluster</name>
    <dbReference type="NCBI Taxonomy" id="117069"/>
    <lineage>
        <taxon>Eukaryota</taxon>
        <taxon>Fungi</taxon>
        <taxon>Dikarya</taxon>
        <taxon>Basidiomycota</taxon>
        <taxon>Agaricomycotina</taxon>
        <taxon>Agaricomycetes</taxon>
        <taxon>Agaricomycetidae</taxon>
        <taxon>Agaricales</taxon>
        <taxon>Tricholomatineae</taxon>
        <taxon>Lyophyllaceae</taxon>
        <taxon>Sphagnurus</taxon>
    </lineage>
</organism>
<protein>
    <submittedName>
        <fullName evidence="2">Uncharacterized protein</fullName>
    </submittedName>
</protein>
<sequence length="114" mass="11867">MSQAECTRAPEEVPIEVKTALTKALVLAHKHQAGAESPALRTCLTALEVMHAAAVTHTQIAFATYPPSTTSPPAQTALAATDSPSKPSPSPSPSAADKDPRTTPLVLHPLVLRV</sequence>
<evidence type="ECO:0000313" key="2">
    <source>
        <dbReference type="EMBL" id="KAG5635601.1"/>
    </source>
</evidence>
<keyword evidence="3" id="KW-1185">Reference proteome</keyword>
<name>A0A9P7FRE8_9AGAR</name>
<comment type="caution">
    <text evidence="2">The sequence shown here is derived from an EMBL/GenBank/DDBJ whole genome shotgun (WGS) entry which is preliminary data.</text>
</comment>
<reference evidence="2" key="2">
    <citation type="submission" date="2021-10" db="EMBL/GenBank/DDBJ databases">
        <title>Phylogenomics reveals ancestral predisposition of the termite-cultivated fungus Termitomyces towards a domesticated lifestyle.</title>
        <authorList>
            <person name="Auxier B."/>
            <person name="Grum-Grzhimaylo A."/>
            <person name="Cardenas M.E."/>
            <person name="Lodge J.D."/>
            <person name="Laessoe T."/>
            <person name="Pedersen O."/>
            <person name="Smith M.E."/>
            <person name="Kuyper T.W."/>
            <person name="Franco-Molano E.A."/>
            <person name="Baroni T.J."/>
            <person name="Aanen D.K."/>
        </authorList>
    </citation>
    <scope>NUCLEOTIDE SEQUENCE</scope>
    <source>
        <strain evidence="2">D49</strain>
    </source>
</reference>
<dbReference type="AlphaFoldDB" id="A0A9P7FRE8"/>
<dbReference type="Proteomes" id="UP000717328">
    <property type="component" value="Unassembled WGS sequence"/>
</dbReference>
<reference evidence="2" key="1">
    <citation type="submission" date="2021-02" db="EMBL/GenBank/DDBJ databases">
        <authorList>
            <person name="Nieuwenhuis M."/>
            <person name="Van De Peppel L.J.J."/>
        </authorList>
    </citation>
    <scope>NUCLEOTIDE SEQUENCE</scope>
    <source>
        <strain evidence="2">D49</strain>
    </source>
</reference>
<accession>A0A9P7FRE8</accession>
<feature type="compositionally biased region" description="Low complexity" evidence="1">
    <location>
        <begin position="64"/>
        <end position="85"/>
    </location>
</feature>
<feature type="region of interest" description="Disordered" evidence="1">
    <location>
        <begin position="64"/>
        <end position="108"/>
    </location>
</feature>
<evidence type="ECO:0000256" key="1">
    <source>
        <dbReference type="SAM" id="MobiDB-lite"/>
    </source>
</evidence>
<evidence type="ECO:0000313" key="3">
    <source>
        <dbReference type="Proteomes" id="UP000717328"/>
    </source>
</evidence>
<proteinExistence type="predicted"/>